<organism evidence="7 8">
    <name type="scientific">Massilia yuzhufengensis</name>
    <dbReference type="NCBI Taxonomy" id="1164594"/>
    <lineage>
        <taxon>Bacteria</taxon>
        <taxon>Pseudomonadati</taxon>
        <taxon>Pseudomonadota</taxon>
        <taxon>Betaproteobacteria</taxon>
        <taxon>Burkholderiales</taxon>
        <taxon>Oxalobacteraceae</taxon>
        <taxon>Telluria group</taxon>
        <taxon>Massilia</taxon>
    </lineage>
</organism>
<dbReference type="PROSITE" id="PS01102">
    <property type="entry name" value="ZF_DKSA_1"/>
    <property type="match status" value="1"/>
</dbReference>
<evidence type="ECO:0000256" key="5">
    <source>
        <dbReference type="SAM" id="MobiDB-lite"/>
    </source>
</evidence>
<evidence type="ECO:0000259" key="6">
    <source>
        <dbReference type="Pfam" id="PF01258"/>
    </source>
</evidence>
<dbReference type="Pfam" id="PF01258">
    <property type="entry name" value="zf-dskA_traR"/>
    <property type="match status" value="1"/>
</dbReference>
<protein>
    <submittedName>
        <fullName evidence="7">Transcriptional regulator, TraR/DksA family</fullName>
    </submittedName>
</protein>
<dbReference type="PROSITE" id="PS51128">
    <property type="entry name" value="ZF_DKSA_2"/>
    <property type="match status" value="1"/>
</dbReference>
<keyword evidence="2" id="KW-0863">Zinc-finger</keyword>
<dbReference type="SUPFAM" id="SSF109635">
    <property type="entry name" value="DnaK suppressor protein DksA, alpha-hairpin domain"/>
    <property type="match status" value="1"/>
</dbReference>
<proteinExistence type="predicted"/>
<evidence type="ECO:0000256" key="3">
    <source>
        <dbReference type="ARBA" id="ARBA00022833"/>
    </source>
</evidence>
<name>A0A1I1QMC2_9BURK</name>
<accession>A0A1I1QMC2</accession>
<dbReference type="SUPFAM" id="SSF57716">
    <property type="entry name" value="Glucocorticoid receptor-like (DNA-binding domain)"/>
    <property type="match status" value="1"/>
</dbReference>
<keyword evidence="1" id="KW-0479">Metal-binding</keyword>
<feature type="zinc finger region" description="dksA C4-type" evidence="4">
    <location>
        <begin position="92"/>
        <end position="116"/>
    </location>
</feature>
<dbReference type="EMBL" id="FOLD01000019">
    <property type="protein sequence ID" value="SFD23274.1"/>
    <property type="molecule type" value="Genomic_DNA"/>
</dbReference>
<dbReference type="AlphaFoldDB" id="A0A1I1QMC2"/>
<evidence type="ECO:0000256" key="4">
    <source>
        <dbReference type="PROSITE-ProRule" id="PRU00510"/>
    </source>
</evidence>
<feature type="region of interest" description="Disordered" evidence="5">
    <location>
        <begin position="27"/>
        <end position="56"/>
    </location>
</feature>
<dbReference type="PANTHER" id="PTHR33823:SF4">
    <property type="entry name" value="GENERAL STRESS PROTEIN 16O"/>
    <property type="match status" value="1"/>
</dbReference>
<dbReference type="OrthoDB" id="9811543at2"/>
<evidence type="ECO:0000256" key="1">
    <source>
        <dbReference type="ARBA" id="ARBA00022723"/>
    </source>
</evidence>
<evidence type="ECO:0000313" key="7">
    <source>
        <dbReference type="EMBL" id="SFD23274.1"/>
    </source>
</evidence>
<evidence type="ECO:0000256" key="2">
    <source>
        <dbReference type="ARBA" id="ARBA00022771"/>
    </source>
</evidence>
<dbReference type="InterPro" id="IPR000962">
    <property type="entry name" value="Znf_DskA_TraR"/>
</dbReference>
<dbReference type="GO" id="GO:0008270">
    <property type="term" value="F:zinc ion binding"/>
    <property type="evidence" value="ECO:0007669"/>
    <property type="project" value="UniProtKB-KW"/>
</dbReference>
<dbReference type="Gene3D" id="1.20.120.910">
    <property type="entry name" value="DksA, coiled-coil domain"/>
    <property type="match status" value="1"/>
</dbReference>
<dbReference type="STRING" id="1164594.SAMN05216204_11992"/>
<dbReference type="InterPro" id="IPR020458">
    <property type="entry name" value="Znf_DskA_TraR_CS"/>
</dbReference>
<dbReference type="PANTHER" id="PTHR33823">
    <property type="entry name" value="RNA POLYMERASE-BINDING TRANSCRIPTION FACTOR DKSA-RELATED"/>
    <property type="match status" value="1"/>
</dbReference>
<dbReference type="Proteomes" id="UP000198639">
    <property type="component" value="Unassembled WGS sequence"/>
</dbReference>
<dbReference type="RefSeq" id="WP_091875563.1">
    <property type="nucleotide sequence ID" value="NZ_FOLD01000019.1"/>
</dbReference>
<evidence type="ECO:0000313" key="8">
    <source>
        <dbReference type="Proteomes" id="UP000198639"/>
    </source>
</evidence>
<dbReference type="InterPro" id="IPR037187">
    <property type="entry name" value="DnaK_N"/>
</dbReference>
<sequence>MPPLSPSVSEVLSKRLHEAREDLLATLRSRTDAPDDEAPAIAPLAHQGQSDDAPQSDMLSDIEQHLADHESALLHEIDIAIGKLESGGAGICEACGQDIPEDRLLATPTVRLCIACQEQLEKDRHTGRGPSM</sequence>
<gene>
    <name evidence="7" type="ORF">SAMN05216204_11992</name>
</gene>
<keyword evidence="3" id="KW-0862">Zinc</keyword>
<reference evidence="8" key="1">
    <citation type="submission" date="2016-10" db="EMBL/GenBank/DDBJ databases">
        <authorList>
            <person name="Varghese N."/>
            <person name="Submissions S."/>
        </authorList>
    </citation>
    <scope>NUCLEOTIDE SEQUENCE [LARGE SCALE GENOMIC DNA]</scope>
    <source>
        <strain evidence="8">CGMCC 1.12041</strain>
    </source>
</reference>
<keyword evidence="8" id="KW-1185">Reference proteome</keyword>
<feature type="domain" description="Zinc finger DksA/TraR C4-type" evidence="6">
    <location>
        <begin position="89"/>
        <end position="121"/>
    </location>
</feature>